<gene>
    <name evidence="1" type="ORF">RF11_15007</name>
</gene>
<name>A0A0C2IEQ0_THEKT</name>
<dbReference type="EMBL" id="JWZT01004591">
    <property type="protein sequence ID" value="KII63773.1"/>
    <property type="molecule type" value="Genomic_DNA"/>
</dbReference>
<proteinExistence type="predicted"/>
<sequence length="112" mass="12043">MVAFGPHTEGGNHNFLTELLDTFEFTAILSGHNHNLQWVPKHGGWKVPQITVGSSAKLSPTTIDKTGGNGWSHDKSGGFGHLTITRTGATFEFVDENGNSLKTVQLARRASA</sequence>
<evidence type="ECO:0000313" key="1">
    <source>
        <dbReference type="EMBL" id="KII63773.1"/>
    </source>
</evidence>
<evidence type="ECO:0000313" key="2">
    <source>
        <dbReference type="Proteomes" id="UP000031668"/>
    </source>
</evidence>
<dbReference type="AlphaFoldDB" id="A0A0C2IEQ0"/>
<organism evidence="1 2">
    <name type="scientific">Thelohanellus kitauei</name>
    <name type="common">Myxosporean</name>
    <dbReference type="NCBI Taxonomy" id="669202"/>
    <lineage>
        <taxon>Eukaryota</taxon>
        <taxon>Metazoa</taxon>
        <taxon>Cnidaria</taxon>
        <taxon>Myxozoa</taxon>
        <taxon>Myxosporea</taxon>
        <taxon>Bivalvulida</taxon>
        <taxon>Platysporina</taxon>
        <taxon>Myxobolidae</taxon>
        <taxon>Thelohanellus</taxon>
    </lineage>
</organism>
<dbReference type="Proteomes" id="UP000031668">
    <property type="component" value="Unassembled WGS sequence"/>
</dbReference>
<accession>A0A0C2IEQ0</accession>
<comment type="caution">
    <text evidence="1">The sequence shown here is derived from an EMBL/GenBank/DDBJ whole genome shotgun (WGS) entry which is preliminary data.</text>
</comment>
<dbReference type="InterPro" id="IPR029052">
    <property type="entry name" value="Metallo-depent_PP-like"/>
</dbReference>
<dbReference type="SUPFAM" id="SSF56300">
    <property type="entry name" value="Metallo-dependent phosphatases"/>
    <property type="match status" value="1"/>
</dbReference>
<dbReference type="OrthoDB" id="411211at2759"/>
<dbReference type="Gene3D" id="3.60.21.10">
    <property type="match status" value="1"/>
</dbReference>
<reference evidence="1 2" key="1">
    <citation type="journal article" date="2014" name="Genome Biol. Evol.">
        <title>The genome of the myxosporean Thelohanellus kitauei shows adaptations to nutrient acquisition within its fish host.</title>
        <authorList>
            <person name="Yang Y."/>
            <person name="Xiong J."/>
            <person name="Zhou Z."/>
            <person name="Huo F."/>
            <person name="Miao W."/>
            <person name="Ran C."/>
            <person name="Liu Y."/>
            <person name="Zhang J."/>
            <person name="Feng J."/>
            <person name="Wang M."/>
            <person name="Wang M."/>
            <person name="Wang L."/>
            <person name="Yao B."/>
        </authorList>
    </citation>
    <scope>NUCLEOTIDE SEQUENCE [LARGE SCALE GENOMIC DNA]</scope>
    <source>
        <strain evidence="1">Wuqing</strain>
    </source>
</reference>
<keyword evidence="2" id="KW-1185">Reference proteome</keyword>
<protein>
    <submittedName>
        <fullName evidence="1">Uncharacterized protein</fullName>
    </submittedName>
</protein>